<name>A0A9E3HD13_9NOST</name>
<dbReference type="EMBL" id="JAHHHW010000159">
    <property type="protein sequence ID" value="MBW4435288.1"/>
    <property type="molecule type" value="Genomic_DNA"/>
</dbReference>
<organism evidence="1 2">
    <name type="scientific">Pelatocladus maniniholoensis HA4357-MV3</name>
    <dbReference type="NCBI Taxonomy" id="1117104"/>
    <lineage>
        <taxon>Bacteria</taxon>
        <taxon>Bacillati</taxon>
        <taxon>Cyanobacteriota</taxon>
        <taxon>Cyanophyceae</taxon>
        <taxon>Nostocales</taxon>
        <taxon>Nostocaceae</taxon>
        <taxon>Pelatocladus</taxon>
    </lineage>
</organism>
<sequence length="179" mass="19996">MVDTSLSTSLKVKDINIDHTPMPLQNTGLQKVQIRWLDSGKPILEGLEGKDINVSLSHDDYVCMCVAGYGLQGCDIVPVTRRTQQEWMALLSYDREPLMQQLLNIHDSLDQAGIRIWAAVEALRKATNALDIDLAITQTKENCVLFENVFSGDKLQVLTFPIQLTRGAERMVALVVQTN</sequence>
<evidence type="ECO:0000313" key="2">
    <source>
        <dbReference type="Proteomes" id="UP000813215"/>
    </source>
</evidence>
<dbReference type="Proteomes" id="UP000813215">
    <property type="component" value="Unassembled WGS sequence"/>
</dbReference>
<reference evidence="1" key="1">
    <citation type="submission" date="2021-05" db="EMBL/GenBank/DDBJ databases">
        <authorList>
            <person name="Pietrasiak N."/>
            <person name="Ward R."/>
            <person name="Stajich J.E."/>
            <person name="Kurbessoian T."/>
        </authorList>
    </citation>
    <scope>NUCLEOTIDE SEQUENCE</scope>
    <source>
        <strain evidence="1">HA4357-MV3</strain>
    </source>
</reference>
<dbReference type="AlphaFoldDB" id="A0A9E3HD13"/>
<evidence type="ECO:0008006" key="3">
    <source>
        <dbReference type="Google" id="ProtNLM"/>
    </source>
</evidence>
<comment type="caution">
    <text evidence="1">The sequence shown here is derived from an EMBL/GenBank/DDBJ whole genome shotgun (WGS) entry which is preliminary data.</text>
</comment>
<accession>A0A9E3HD13</accession>
<proteinExistence type="predicted"/>
<protein>
    <recommendedName>
        <fullName evidence="3">4'-phosphopantetheinyl transferase domain-containing protein</fullName>
    </recommendedName>
</protein>
<reference evidence="1" key="2">
    <citation type="journal article" date="2022" name="Microbiol. Resour. Announc.">
        <title>Metagenome Sequencing to Explore Phylogenomics of Terrestrial Cyanobacteria.</title>
        <authorList>
            <person name="Ward R.D."/>
            <person name="Stajich J.E."/>
            <person name="Johansen J.R."/>
            <person name="Huntemann M."/>
            <person name="Clum A."/>
            <person name="Foster B."/>
            <person name="Foster B."/>
            <person name="Roux S."/>
            <person name="Palaniappan K."/>
            <person name="Varghese N."/>
            <person name="Mukherjee S."/>
            <person name="Reddy T.B.K."/>
            <person name="Daum C."/>
            <person name="Copeland A."/>
            <person name="Chen I.A."/>
            <person name="Ivanova N.N."/>
            <person name="Kyrpides N.C."/>
            <person name="Shapiro N."/>
            <person name="Eloe-Fadrosh E.A."/>
            <person name="Pietrasiak N."/>
        </authorList>
    </citation>
    <scope>NUCLEOTIDE SEQUENCE</scope>
    <source>
        <strain evidence="1">HA4357-MV3</strain>
    </source>
</reference>
<gene>
    <name evidence="1" type="ORF">KME28_27155</name>
</gene>
<evidence type="ECO:0000313" key="1">
    <source>
        <dbReference type="EMBL" id="MBW4435288.1"/>
    </source>
</evidence>